<dbReference type="EMBL" id="FLUO01000001">
    <property type="protein sequence ID" value="SBW03874.1"/>
    <property type="molecule type" value="Genomic_DNA"/>
</dbReference>
<name>A0A212JWM1_9PROT</name>
<reference evidence="1" key="1">
    <citation type="submission" date="2016-04" db="EMBL/GenBank/DDBJ databases">
        <authorList>
            <person name="Evans L.H."/>
            <person name="Alamgir A."/>
            <person name="Owens N."/>
            <person name="Weber N.D."/>
            <person name="Virtaneva K."/>
            <person name="Barbian K."/>
            <person name="Babar A."/>
            <person name="Rosenke K."/>
        </authorList>
    </citation>
    <scope>NUCLEOTIDE SEQUENCE</scope>
    <source>
        <strain evidence="1">86</strain>
    </source>
</reference>
<evidence type="ECO:0000313" key="1">
    <source>
        <dbReference type="EMBL" id="SBW03874.1"/>
    </source>
</evidence>
<proteinExistence type="predicted"/>
<organism evidence="1">
    <name type="scientific">uncultured Alphaproteobacteria bacterium</name>
    <dbReference type="NCBI Taxonomy" id="91750"/>
    <lineage>
        <taxon>Bacteria</taxon>
        <taxon>Pseudomonadati</taxon>
        <taxon>Pseudomonadota</taxon>
        <taxon>Alphaproteobacteria</taxon>
        <taxon>environmental samples</taxon>
    </lineage>
</organism>
<gene>
    <name evidence="1" type="ORF">KL86APRO_11780</name>
</gene>
<dbReference type="PROSITE" id="PS51257">
    <property type="entry name" value="PROKAR_LIPOPROTEIN"/>
    <property type="match status" value="1"/>
</dbReference>
<evidence type="ECO:0008006" key="2">
    <source>
        <dbReference type="Google" id="ProtNLM"/>
    </source>
</evidence>
<dbReference type="AlphaFoldDB" id="A0A212JWM1"/>
<protein>
    <recommendedName>
        <fullName evidence="2">Lipoprotein</fullName>
    </recommendedName>
</protein>
<sequence length="250" mass="26948">MIRSFVARVLRGPLAVVALAALGGCSVYQGFPRDDVTSVGVAATCGNVMSRDYYDLAYPANSNHGMLVIKDWELAAAARERVKAALPGARVGELEVNSVKLVITDMLRGNAFASAAEQDYARAFSGDVDSYDYLLAIIPSVSGPRNATYKGVGIRSRRGGTFFGTIDSKVEPLEAYAACRAILYDRRSGRARSAFGFASEPLPGDIPATTALDYYPPDTVARFRDPLDRMIRKSVDAIMPQLVADPQPKT</sequence>
<accession>A0A212JWM1</accession>